<evidence type="ECO:0000313" key="2">
    <source>
        <dbReference type="EMBL" id="OGE50719.1"/>
    </source>
</evidence>
<keyword evidence="1" id="KW-1133">Transmembrane helix</keyword>
<protein>
    <recommendedName>
        <fullName evidence="4">DUF218 domain-containing protein</fullName>
    </recommendedName>
</protein>
<dbReference type="Proteomes" id="UP000177622">
    <property type="component" value="Unassembled WGS sequence"/>
</dbReference>
<dbReference type="EMBL" id="LXJU01000016">
    <property type="protein sequence ID" value="OGE50719.1"/>
    <property type="molecule type" value="Genomic_DNA"/>
</dbReference>
<gene>
    <name evidence="2" type="ORF">PENARI_c016G06328</name>
</gene>
<evidence type="ECO:0000313" key="3">
    <source>
        <dbReference type="Proteomes" id="UP000177622"/>
    </source>
</evidence>
<dbReference type="GO" id="GO:0005737">
    <property type="term" value="C:cytoplasm"/>
    <property type="evidence" value="ECO:0007669"/>
    <property type="project" value="TreeGrafter"/>
</dbReference>
<evidence type="ECO:0008006" key="4">
    <source>
        <dbReference type="Google" id="ProtNLM"/>
    </source>
</evidence>
<reference evidence="2 3" key="1">
    <citation type="journal article" date="2016" name="Sci. Rep.">
        <title>Penicillium arizonense, a new, genome sequenced fungal species, reveals a high chemical diversity in secreted metabolites.</title>
        <authorList>
            <person name="Grijseels S."/>
            <person name="Nielsen J.C."/>
            <person name="Randelovic M."/>
            <person name="Nielsen J."/>
            <person name="Nielsen K.F."/>
            <person name="Workman M."/>
            <person name="Frisvad J.C."/>
        </authorList>
    </citation>
    <scope>NUCLEOTIDE SEQUENCE [LARGE SCALE GENOMIC DNA]</scope>
    <source>
        <strain evidence="2 3">CBS 141311</strain>
    </source>
</reference>
<feature type="transmembrane region" description="Helical" evidence="1">
    <location>
        <begin position="117"/>
        <end position="136"/>
    </location>
</feature>
<dbReference type="InterPro" id="IPR055323">
    <property type="entry name" value="C57A10.07/YOR238W"/>
</dbReference>
<keyword evidence="1" id="KW-0812">Transmembrane</keyword>
<dbReference type="GeneID" id="34578811"/>
<dbReference type="OrthoDB" id="4347at2759"/>
<dbReference type="RefSeq" id="XP_022486165.1">
    <property type="nucleotide sequence ID" value="XM_022634077.1"/>
</dbReference>
<organism evidence="2 3">
    <name type="scientific">Penicillium arizonense</name>
    <dbReference type="NCBI Taxonomy" id="1835702"/>
    <lineage>
        <taxon>Eukaryota</taxon>
        <taxon>Fungi</taxon>
        <taxon>Dikarya</taxon>
        <taxon>Ascomycota</taxon>
        <taxon>Pezizomycotina</taxon>
        <taxon>Eurotiomycetes</taxon>
        <taxon>Eurotiomycetidae</taxon>
        <taxon>Eurotiales</taxon>
        <taxon>Aspergillaceae</taxon>
        <taxon>Penicillium</taxon>
    </lineage>
</organism>
<comment type="caution">
    <text evidence="2">The sequence shown here is derived from an EMBL/GenBank/DDBJ whole genome shotgun (WGS) entry which is preliminary data.</text>
</comment>
<dbReference type="PANTHER" id="PTHR28110:SF1">
    <property type="entry name" value="TRANSMEMBRANE PROTEIN"/>
    <property type="match status" value="1"/>
</dbReference>
<keyword evidence="3" id="KW-1185">Reference proteome</keyword>
<feature type="transmembrane region" description="Helical" evidence="1">
    <location>
        <begin position="142"/>
        <end position="160"/>
    </location>
</feature>
<evidence type="ECO:0000256" key="1">
    <source>
        <dbReference type="SAM" id="Phobius"/>
    </source>
</evidence>
<proteinExistence type="predicted"/>
<name>A0A1F5LCR3_PENAI</name>
<dbReference type="PANTHER" id="PTHR28110">
    <property type="entry name" value="TRANSMEMBRANE PROTEIN"/>
    <property type="match status" value="1"/>
</dbReference>
<sequence length="624" mass="70121">MYSWHQRLSSWAQGTGLKIDALGLVTLLGAEEMDRSIGRLVPSLYLDYLPLLGAFVVAGNRFVVKKPGSALCNISVGIMTTELAGWFSRWLQTQSFNQVRSIVTWEVGERPRRWTSFIVGFLLIGLPVHGVLIALTVLARDWWGFANVISMIASVALRCFQVAQNQAGIDANIRRAQEEAEKESKRYPAKRAEYEKSMAIFKDLYQQGKEKDVEPPIEPQDPYAIAKVIVVTEDSKVVTLVVPGYLPKLAFAINPQPPNPYWYEACQWAGWVFFAVHVVSIGMAGLYTQIVTVAVIIVTTVLVAHRVGCEDSRIWEAIRNQWSHSDETEPRSCWVSSTLKATVSTYPERYMDWPELEETKPTTVQVVLEKDFIQQRLSATPLGSLESSSAPKKPERRQDLLAWLDLTTEQDKSLIAGPTKKPRTELTEGQSYLNLAKDNNYFQDSSEIPTIDPLRVIAETHATDSYQNVLFSIIRFREYTGVYPRRVTVVTHEFKRARFMQCHFPALGLVPVSYESGQGPDTQNVAVIGINPPEEVTPSETLIRGEAMNGIGLWRQDLYGVNTGLVGKRIKRGWSPGMENVLFSNLGLEDVVLDLIRYDGGNHCNEWFSGRESLPWSYAGTPLV</sequence>
<keyword evidence="1" id="KW-0472">Membrane</keyword>
<accession>A0A1F5LCR3</accession>
<dbReference type="AlphaFoldDB" id="A0A1F5LCR3"/>